<evidence type="ECO:0000256" key="1">
    <source>
        <dbReference type="SAM" id="Phobius"/>
    </source>
</evidence>
<dbReference type="EMBL" id="JAROKS010000023">
    <property type="protein sequence ID" value="KAK1787556.1"/>
    <property type="molecule type" value="Genomic_DNA"/>
</dbReference>
<feature type="transmembrane region" description="Helical" evidence="1">
    <location>
        <begin position="119"/>
        <end position="145"/>
    </location>
</feature>
<dbReference type="PANTHER" id="PTHR15446">
    <property type="entry name" value="UROPLAKIN III"/>
    <property type="match status" value="1"/>
</dbReference>
<dbReference type="AlphaFoldDB" id="A0AAD8YX50"/>
<evidence type="ECO:0008006" key="4">
    <source>
        <dbReference type="Google" id="ProtNLM"/>
    </source>
</evidence>
<keyword evidence="1" id="KW-1133">Transmembrane helix</keyword>
<reference evidence="2" key="1">
    <citation type="submission" date="2023-03" db="EMBL/GenBank/DDBJ databases">
        <title>Electrophorus voltai genome.</title>
        <authorList>
            <person name="Bian C."/>
        </authorList>
    </citation>
    <scope>NUCLEOTIDE SEQUENCE</scope>
    <source>
        <strain evidence="2">CB-2022</strain>
        <tissue evidence="2">Muscle</tissue>
    </source>
</reference>
<gene>
    <name evidence="2" type="ORF">P4O66_016062</name>
</gene>
<keyword evidence="1" id="KW-0472">Membrane</keyword>
<sequence>TGTFDADQSNPGFLSLSPYPSAFLNNSSKNYFLTFAGFLSALPCPSSTKNNFKVGKDGQCSTANCNGVLPVGAVTRFKYLLVDAANTKLLAETQWSDSIALYTPKTPGTGDGFAGRSGAMVVITAILSTAIGLLLLLLLIGCLLVTCSSGKTKEQISTFRESFRIPRYDTHNLKNPSPYDNLAYERDTKYTTDATLPKTAAMTVVVVPSDADNIKMQNI</sequence>
<evidence type="ECO:0000313" key="2">
    <source>
        <dbReference type="EMBL" id="KAK1787556.1"/>
    </source>
</evidence>
<feature type="non-terminal residue" evidence="2">
    <location>
        <position position="1"/>
    </location>
</feature>
<keyword evidence="1" id="KW-0812">Transmembrane</keyword>
<name>A0AAD8YX50_9TELE</name>
<keyword evidence="3" id="KW-1185">Reference proteome</keyword>
<protein>
    <recommendedName>
        <fullName evidence="4">Uroplakin 3b</fullName>
    </recommendedName>
</protein>
<accession>A0AAD8YX50</accession>
<evidence type="ECO:0000313" key="3">
    <source>
        <dbReference type="Proteomes" id="UP001239994"/>
    </source>
</evidence>
<dbReference type="GO" id="GO:0016020">
    <property type="term" value="C:membrane"/>
    <property type="evidence" value="ECO:0007669"/>
    <property type="project" value="TreeGrafter"/>
</dbReference>
<dbReference type="Proteomes" id="UP001239994">
    <property type="component" value="Unassembled WGS sequence"/>
</dbReference>
<organism evidence="2 3">
    <name type="scientific">Electrophorus voltai</name>
    <dbReference type="NCBI Taxonomy" id="2609070"/>
    <lineage>
        <taxon>Eukaryota</taxon>
        <taxon>Metazoa</taxon>
        <taxon>Chordata</taxon>
        <taxon>Craniata</taxon>
        <taxon>Vertebrata</taxon>
        <taxon>Euteleostomi</taxon>
        <taxon>Actinopterygii</taxon>
        <taxon>Neopterygii</taxon>
        <taxon>Teleostei</taxon>
        <taxon>Ostariophysi</taxon>
        <taxon>Gymnotiformes</taxon>
        <taxon>Gymnotoidei</taxon>
        <taxon>Gymnotidae</taxon>
        <taxon>Electrophorus</taxon>
    </lineage>
</organism>
<proteinExistence type="predicted"/>
<comment type="caution">
    <text evidence="2">The sequence shown here is derived from an EMBL/GenBank/DDBJ whole genome shotgun (WGS) entry which is preliminary data.</text>
</comment>
<dbReference type="InterPro" id="IPR024831">
    <property type="entry name" value="Uroplakin-3"/>
</dbReference>
<dbReference type="PANTHER" id="PTHR15446:SF2">
    <property type="entry name" value="UROPLAKIN-3B-LIKE PROTEIN 1-RELATED"/>
    <property type="match status" value="1"/>
</dbReference>